<dbReference type="InterPro" id="IPR007160">
    <property type="entry name" value="DUF362"/>
</dbReference>
<organism evidence="2 3">
    <name type="scientific">Ruminiclostridium sufflavum DSM 19573</name>
    <dbReference type="NCBI Taxonomy" id="1121337"/>
    <lineage>
        <taxon>Bacteria</taxon>
        <taxon>Bacillati</taxon>
        <taxon>Bacillota</taxon>
        <taxon>Clostridia</taxon>
        <taxon>Eubacteriales</taxon>
        <taxon>Oscillospiraceae</taxon>
        <taxon>Ruminiclostridium</taxon>
    </lineage>
</organism>
<dbReference type="Pfam" id="PF04015">
    <property type="entry name" value="DUF362"/>
    <property type="match status" value="1"/>
</dbReference>
<evidence type="ECO:0000313" key="3">
    <source>
        <dbReference type="Proteomes" id="UP000248132"/>
    </source>
</evidence>
<dbReference type="AlphaFoldDB" id="A0A318XLU8"/>
<accession>A0A318XLU8</accession>
<protein>
    <submittedName>
        <fullName evidence="2">Uncharacterized protein (DUF362 family)</fullName>
    </submittedName>
</protein>
<name>A0A318XLU8_9FIRM</name>
<comment type="caution">
    <text evidence="2">The sequence shown here is derived from an EMBL/GenBank/DDBJ whole genome shotgun (WGS) entry which is preliminary data.</text>
</comment>
<reference evidence="2 3" key="1">
    <citation type="submission" date="2018-06" db="EMBL/GenBank/DDBJ databases">
        <title>Genomic Encyclopedia of Type Strains, Phase I: the one thousand microbial genomes (KMG-I) project.</title>
        <authorList>
            <person name="Kyrpides N."/>
        </authorList>
    </citation>
    <scope>NUCLEOTIDE SEQUENCE [LARGE SCALE GENOMIC DNA]</scope>
    <source>
        <strain evidence="2 3">DSM 19573</strain>
    </source>
</reference>
<keyword evidence="3" id="KW-1185">Reference proteome</keyword>
<proteinExistence type="predicted"/>
<gene>
    <name evidence="2" type="ORF">LY28_02070</name>
</gene>
<evidence type="ECO:0000259" key="1">
    <source>
        <dbReference type="Pfam" id="PF04015"/>
    </source>
</evidence>
<feature type="domain" description="DUF362" evidence="1">
    <location>
        <begin position="71"/>
        <end position="272"/>
    </location>
</feature>
<evidence type="ECO:0000313" key="2">
    <source>
        <dbReference type="EMBL" id="PYG87402.1"/>
    </source>
</evidence>
<dbReference type="EMBL" id="QKMR01000011">
    <property type="protein sequence ID" value="PYG87402.1"/>
    <property type="molecule type" value="Genomic_DNA"/>
</dbReference>
<sequence>MPFVRENWAVKLSSKLSATEYMAKRGEKTMRQRRWMNSRVSITHNDNEAAAIKDAINLLQVIPAVNSSDVVVITPNWVKNQAPDSAIVVGQESLRQIIRLFKGKNPKRIVIAAGSADDETKNVMKAVGYEKIITDEGAEFIDLNHGPFERLTLKHSVIASTNINKILYEATILISFTQLKYHEEATVSAAIKNIAMGWPPAEEHGFPKKQTGIHRELHGFISAMAEQIPIDLSIISASPAMIGTGPSKGISRHTGLVVAGCDPVSADTVAARLLGFRPQGVRYLFECAGKNVGESDIEKISIEGIPLVDAENIFSRAAYGAAIALDKP</sequence>
<dbReference type="Proteomes" id="UP000248132">
    <property type="component" value="Unassembled WGS sequence"/>
</dbReference>